<dbReference type="SUPFAM" id="SSF88713">
    <property type="entry name" value="Glycoside hydrolase/deacetylase"/>
    <property type="match status" value="1"/>
</dbReference>
<dbReference type="InterPro" id="IPR050248">
    <property type="entry name" value="Polysacc_deacetylase_ArnD"/>
</dbReference>
<reference evidence="2 3" key="1">
    <citation type="submission" date="2023-07" db="EMBL/GenBank/DDBJ databases">
        <authorList>
            <person name="Lian W.-H."/>
        </authorList>
    </citation>
    <scope>NUCLEOTIDE SEQUENCE [LARGE SCALE GENOMIC DNA]</scope>
    <source>
        <strain evidence="2 3">SYSU DXS3180</strain>
    </source>
</reference>
<dbReference type="EMBL" id="JAULBC010000008">
    <property type="protein sequence ID" value="MEX6690196.1"/>
    <property type="molecule type" value="Genomic_DNA"/>
</dbReference>
<evidence type="ECO:0000313" key="2">
    <source>
        <dbReference type="EMBL" id="MEX6690196.1"/>
    </source>
</evidence>
<dbReference type="InterPro" id="IPR002509">
    <property type="entry name" value="NODB_dom"/>
</dbReference>
<gene>
    <name evidence="2" type="ORF">QTN47_21985</name>
</gene>
<dbReference type="InterPro" id="IPR011330">
    <property type="entry name" value="Glyco_hydro/deAcase_b/a-brl"/>
</dbReference>
<organism evidence="2 3">
    <name type="scientific">Danxiaibacter flavus</name>
    <dbReference type="NCBI Taxonomy" id="3049108"/>
    <lineage>
        <taxon>Bacteria</taxon>
        <taxon>Pseudomonadati</taxon>
        <taxon>Bacteroidota</taxon>
        <taxon>Chitinophagia</taxon>
        <taxon>Chitinophagales</taxon>
        <taxon>Chitinophagaceae</taxon>
        <taxon>Danxiaibacter</taxon>
    </lineage>
</organism>
<evidence type="ECO:0000313" key="3">
    <source>
        <dbReference type="Proteomes" id="UP001560573"/>
    </source>
</evidence>
<dbReference type="PANTHER" id="PTHR10587">
    <property type="entry name" value="GLYCOSYL TRANSFERASE-RELATED"/>
    <property type="match status" value="1"/>
</dbReference>
<dbReference type="Pfam" id="PF01522">
    <property type="entry name" value="Polysacc_deac_1"/>
    <property type="match status" value="1"/>
</dbReference>
<dbReference type="Proteomes" id="UP001560573">
    <property type="component" value="Unassembled WGS sequence"/>
</dbReference>
<name>A0ABV3ZM86_9BACT</name>
<keyword evidence="3" id="KW-1185">Reference proteome</keyword>
<dbReference type="PROSITE" id="PS51677">
    <property type="entry name" value="NODB"/>
    <property type="match status" value="1"/>
</dbReference>
<comment type="caution">
    <text evidence="2">The sequence shown here is derived from an EMBL/GenBank/DDBJ whole genome shotgun (WGS) entry which is preliminary data.</text>
</comment>
<dbReference type="RefSeq" id="WP_369331609.1">
    <property type="nucleotide sequence ID" value="NZ_JAULBC010000008.1"/>
</dbReference>
<sequence>MLNVRTSVFLPRCIILIVFCSLVKFSVGQQPAASQPNSAKYIYFTFDDGPLYGSDGVNRVIKEEQIKTNVFIVGQHAFNSKAMMDFYKGYLANPLIEVGNHSFTHANDHYTAFYSNPDSVLRDFLKCQHSLNIPYKFARQPGRNQWRLPTVRKDDLASGAESADLLYKNGYKVYGWDLEWQHNGRTGSPLQSVDGMLAGVEKLFSANKTVKPGHLIILAHDEMFRKPGDEAKLKTLIQKLKAKGYRFEHLSNYPG</sequence>
<dbReference type="Gene3D" id="3.20.20.370">
    <property type="entry name" value="Glycoside hydrolase/deacetylase"/>
    <property type="match status" value="1"/>
</dbReference>
<accession>A0ABV3ZM86</accession>
<evidence type="ECO:0000259" key="1">
    <source>
        <dbReference type="PROSITE" id="PS51677"/>
    </source>
</evidence>
<dbReference type="PANTHER" id="PTHR10587:SF125">
    <property type="entry name" value="POLYSACCHARIDE DEACETYLASE YHEN-RELATED"/>
    <property type="match status" value="1"/>
</dbReference>
<proteinExistence type="predicted"/>
<protein>
    <submittedName>
        <fullName evidence="2">Polysaccharide deacetylase family protein</fullName>
    </submittedName>
</protein>
<feature type="domain" description="NodB homology" evidence="1">
    <location>
        <begin position="40"/>
        <end position="248"/>
    </location>
</feature>